<evidence type="ECO:0008006" key="8">
    <source>
        <dbReference type="Google" id="ProtNLM"/>
    </source>
</evidence>
<feature type="domain" description="NAA35-like TPR repeats" evidence="5">
    <location>
        <begin position="367"/>
        <end position="744"/>
    </location>
</feature>
<dbReference type="AlphaFoldDB" id="A0A0B8N3I9"/>
<evidence type="ECO:0000256" key="2">
    <source>
        <dbReference type="ARBA" id="ARBA00006289"/>
    </source>
</evidence>
<dbReference type="PANTHER" id="PTHR21373">
    <property type="entry name" value="GLUCOSE REPRESSIBLE PROTEIN MAK10"/>
    <property type="match status" value="1"/>
</dbReference>
<evidence type="ECO:0000259" key="5">
    <source>
        <dbReference type="Pfam" id="PF25789"/>
    </source>
</evidence>
<dbReference type="EMBL" id="DF933800">
    <property type="protein sequence ID" value="GAM33431.1"/>
    <property type="molecule type" value="Genomic_DNA"/>
</dbReference>
<comment type="similarity">
    <text evidence="2">Belongs to the MAK10 family.</text>
</comment>
<sequence>MIPNDPARVPPRLIPAQQMVARDITREFVNAASKLKQGELVKDADFTLFEAVGALEIMDSKMDSGYLGPGESHAKALEYDYDVMRELQPEAVLGLMDQLLCHEMAWHMGHPLSQTLFTSIYLDKLLWPVPKSFDEYTFHRGDAQAQSKNEQQHHLIHLVLRAYCLGLVKACDLVHRRITQEYYYEVGINAFVSRGKSVSDAAQEEDFVPQLYNRSLLSEFDIGPVQKLLGAAVEYLQKLGEDGITIAVRDALIDRLQLRSHFLEALSTDMDAAFSQDQKPFKACLALIAAVEKSVAYGKPIPESFTLKIQRKLASTIPPRPMVTIEIKAAIDYLKRLFQDAIDMHEILVYSSPSDLRVCVWTIASRKPNPGIYIRCLMQAFIVNEMKILGSKSVKQLFYDDLRDLVLPLSTLLDAENEDCEVPSDPRFQIHQSMESFVARVAHPFVDTFRTSCLNRSRVRRALCHSILEWDNLQIEAEELDTHLQTLTGEVPLTLENGQSTYAYPLGSWVYHEKLKQMQLIFQMGFELSIYAPEELGGMYWYLSHLCSNHQLHIERIQAFVQAEGRRNKRFRGNEAAFERALTNLGRHSLLLIATETLSLGLQALYVFLERHGVLPHAASQSAYSSARLRYELRMKPFLPISLPELISYDQYEDNATLKSQSDSDLLNRAGGAIADARKAWEAVLAQGAFVTTTTQKQNSGEVVRRPAIEADWQRDTKNSLRACIGASIAIQTVTKVFRKASSSVQATTGRKSLPVKVEIPDVGSAGRYHDWWAVPRISEVESG</sequence>
<dbReference type="InterPro" id="IPR057983">
    <property type="entry name" value="NAA35-like_N"/>
</dbReference>
<dbReference type="Pfam" id="PF25789">
    <property type="entry name" value="TPR_NAA35"/>
    <property type="match status" value="1"/>
</dbReference>
<evidence type="ECO:0000256" key="3">
    <source>
        <dbReference type="ARBA" id="ARBA00022490"/>
    </source>
</evidence>
<gene>
    <name evidence="6" type="ORF">TCE0_004f00316</name>
</gene>
<dbReference type="InterPro" id="IPR057982">
    <property type="entry name" value="TPR_NAA35"/>
</dbReference>
<keyword evidence="3" id="KW-0963">Cytoplasm</keyword>
<evidence type="ECO:0000313" key="6">
    <source>
        <dbReference type="EMBL" id="GAM33431.1"/>
    </source>
</evidence>
<reference evidence="7" key="1">
    <citation type="journal article" date="2015" name="Genome Announc.">
        <title>Draft genome sequence of Talaromyces cellulolyticus strain Y-94, a source of lignocellulosic biomass-degrading enzymes.</title>
        <authorList>
            <person name="Fujii T."/>
            <person name="Koike H."/>
            <person name="Sawayama S."/>
            <person name="Yano S."/>
            <person name="Inoue H."/>
        </authorList>
    </citation>
    <scope>NUCLEOTIDE SEQUENCE [LARGE SCALE GENOMIC DNA]</scope>
    <source>
        <strain evidence="7">Y-94</strain>
    </source>
</reference>
<dbReference type="PANTHER" id="PTHR21373:SF0">
    <property type="entry name" value="N-ALPHA-ACETYLTRANSFERASE 35, NATC AUXILIARY SUBUNIT"/>
    <property type="match status" value="1"/>
</dbReference>
<organism evidence="6 7">
    <name type="scientific">Talaromyces pinophilus</name>
    <name type="common">Penicillium pinophilum</name>
    <dbReference type="NCBI Taxonomy" id="128442"/>
    <lineage>
        <taxon>Eukaryota</taxon>
        <taxon>Fungi</taxon>
        <taxon>Dikarya</taxon>
        <taxon>Ascomycota</taxon>
        <taxon>Pezizomycotina</taxon>
        <taxon>Eurotiomycetes</taxon>
        <taxon>Eurotiomycetidae</taxon>
        <taxon>Eurotiales</taxon>
        <taxon>Trichocomaceae</taxon>
        <taxon>Talaromyces</taxon>
        <taxon>Talaromyces sect. Talaromyces</taxon>
    </lineage>
</organism>
<proteinExistence type="inferred from homology"/>
<accession>A0A0B8N3I9</accession>
<dbReference type="Pfam" id="PF04112">
    <property type="entry name" value="Mak10"/>
    <property type="match status" value="1"/>
</dbReference>
<dbReference type="InterPro" id="IPR007244">
    <property type="entry name" value="Naa35_N"/>
</dbReference>
<evidence type="ECO:0000259" key="4">
    <source>
        <dbReference type="Pfam" id="PF04112"/>
    </source>
</evidence>
<name>A0A0B8N3I9_TALPI</name>
<keyword evidence="7" id="KW-1185">Reference proteome</keyword>
<dbReference type="Proteomes" id="UP000053095">
    <property type="component" value="Unassembled WGS sequence"/>
</dbReference>
<evidence type="ECO:0000313" key="7">
    <source>
        <dbReference type="Proteomes" id="UP000053095"/>
    </source>
</evidence>
<protein>
    <recommendedName>
        <fullName evidence="8">Amino-acid N-acetyltransferase subunit Mak10</fullName>
    </recommendedName>
</protein>
<comment type="subcellular location">
    <subcellularLocation>
        <location evidence="1">Cytoplasm</location>
    </subcellularLocation>
</comment>
<evidence type="ECO:0000256" key="1">
    <source>
        <dbReference type="ARBA" id="ARBA00004496"/>
    </source>
</evidence>
<feature type="domain" description="NAA35-like N-terminal" evidence="4">
    <location>
        <begin position="38"/>
        <end position="185"/>
    </location>
</feature>
<dbReference type="GO" id="GO:0031417">
    <property type="term" value="C:NatC complex"/>
    <property type="evidence" value="ECO:0007669"/>
    <property type="project" value="InterPro"/>
</dbReference>